<dbReference type="Proteomes" id="UP001497623">
    <property type="component" value="Unassembled WGS sequence"/>
</dbReference>
<feature type="non-terminal residue" evidence="2">
    <location>
        <position position="462"/>
    </location>
</feature>
<feature type="non-terminal residue" evidence="2">
    <location>
        <position position="1"/>
    </location>
</feature>
<gene>
    <name evidence="2" type="ORF">MNOR_LOCUS40722</name>
</gene>
<dbReference type="EMBL" id="CAXKWB010130381">
    <property type="protein sequence ID" value="CAL4241629.1"/>
    <property type="molecule type" value="Genomic_DNA"/>
</dbReference>
<evidence type="ECO:0000313" key="3">
    <source>
        <dbReference type="Proteomes" id="UP001497623"/>
    </source>
</evidence>
<protein>
    <recommendedName>
        <fullName evidence="4">Exophilin 5</fullName>
    </recommendedName>
</protein>
<keyword evidence="3" id="KW-1185">Reference proteome</keyword>
<proteinExistence type="predicted"/>
<feature type="compositionally biased region" description="Polar residues" evidence="1">
    <location>
        <begin position="422"/>
        <end position="439"/>
    </location>
</feature>
<sequence length="462" mass="52547">TMERSKPTKRGGSPVLSSRRKRRSLMAGLNRKGGITPRRLNKDEAKDTSLAASQSQQFGEDSFLECLNFDELDSFCSVPDGEEDLISSELPVMSPHRSRMRRLAELSPLRDSNNKKINEDSYKLRNTPERASGGLNEKPSKRNILKESRFSCNVSKITSSPDIFDDDSFSRIDDTVQTFYEGNKLCDKEIEINDFEKERASQNSLDKSLFNCPQSTQISKEIIKSPNIENNLFLQNNADSKVNKSQKSNSDHKKLCDKEIEFNDFKKERISPNSIDKSLINRPQSTQISQEIIKPSNIKDHNFLQEKAHNKNHITHTNPSDLQSSPPHIQSTQDFMMHNMKKTKHNKKSDKISKESPNPLIQNKIHQPMNNNSNRNQTMKQQKELSLLERAQLKKQEFQKKYKNSQENHSNEKQNSKQNSSMVNDSMNISPASSVKSVTDLSIKISPVASGKPLGSFISPPP</sequence>
<accession>A0AAV2STX2</accession>
<evidence type="ECO:0000313" key="2">
    <source>
        <dbReference type="EMBL" id="CAL4241629.1"/>
    </source>
</evidence>
<reference evidence="2 3" key="1">
    <citation type="submission" date="2024-05" db="EMBL/GenBank/DDBJ databases">
        <authorList>
            <person name="Wallberg A."/>
        </authorList>
    </citation>
    <scope>NUCLEOTIDE SEQUENCE [LARGE SCALE GENOMIC DNA]</scope>
</reference>
<feature type="region of interest" description="Disordered" evidence="1">
    <location>
        <begin position="342"/>
        <end position="381"/>
    </location>
</feature>
<comment type="caution">
    <text evidence="2">The sequence shown here is derived from an EMBL/GenBank/DDBJ whole genome shotgun (WGS) entry which is preliminary data.</text>
</comment>
<evidence type="ECO:0000256" key="1">
    <source>
        <dbReference type="SAM" id="MobiDB-lite"/>
    </source>
</evidence>
<feature type="compositionally biased region" description="Polar residues" evidence="1">
    <location>
        <begin position="355"/>
        <end position="380"/>
    </location>
</feature>
<evidence type="ECO:0008006" key="4">
    <source>
        <dbReference type="Google" id="ProtNLM"/>
    </source>
</evidence>
<organism evidence="2 3">
    <name type="scientific">Meganyctiphanes norvegica</name>
    <name type="common">Northern krill</name>
    <name type="synonym">Thysanopoda norvegica</name>
    <dbReference type="NCBI Taxonomy" id="48144"/>
    <lineage>
        <taxon>Eukaryota</taxon>
        <taxon>Metazoa</taxon>
        <taxon>Ecdysozoa</taxon>
        <taxon>Arthropoda</taxon>
        <taxon>Crustacea</taxon>
        <taxon>Multicrustacea</taxon>
        <taxon>Malacostraca</taxon>
        <taxon>Eumalacostraca</taxon>
        <taxon>Eucarida</taxon>
        <taxon>Euphausiacea</taxon>
        <taxon>Euphausiidae</taxon>
        <taxon>Meganyctiphanes</taxon>
    </lineage>
</organism>
<name>A0AAV2STX2_MEGNR</name>
<feature type="compositionally biased region" description="Basic and acidic residues" evidence="1">
    <location>
        <begin position="398"/>
        <end position="415"/>
    </location>
</feature>
<feature type="region of interest" description="Disordered" evidence="1">
    <location>
        <begin position="1"/>
        <end position="56"/>
    </location>
</feature>
<dbReference type="AlphaFoldDB" id="A0AAV2STX2"/>
<feature type="region of interest" description="Disordered" evidence="1">
    <location>
        <begin position="398"/>
        <end position="439"/>
    </location>
</feature>